<organism evidence="1 2">
    <name type="scientific">Aspergillus keveii</name>
    <dbReference type="NCBI Taxonomy" id="714993"/>
    <lineage>
        <taxon>Eukaryota</taxon>
        <taxon>Fungi</taxon>
        <taxon>Dikarya</taxon>
        <taxon>Ascomycota</taxon>
        <taxon>Pezizomycotina</taxon>
        <taxon>Eurotiomycetes</taxon>
        <taxon>Eurotiomycetidae</taxon>
        <taxon>Eurotiales</taxon>
        <taxon>Aspergillaceae</taxon>
        <taxon>Aspergillus</taxon>
        <taxon>Aspergillus subgen. Nidulantes</taxon>
    </lineage>
</organism>
<protein>
    <recommendedName>
        <fullName evidence="3">Kinesin light chain</fullName>
    </recommendedName>
</protein>
<comment type="caution">
    <text evidence="1">The sequence shown here is derived from an EMBL/GenBank/DDBJ whole genome shotgun (WGS) entry which is preliminary data.</text>
</comment>
<evidence type="ECO:0000313" key="2">
    <source>
        <dbReference type="Proteomes" id="UP001610563"/>
    </source>
</evidence>
<dbReference type="InterPro" id="IPR053137">
    <property type="entry name" value="NLR-like"/>
</dbReference>
<dbReference type="EMBL" id="JBFTWV010000148">
    <property type="protein sequence ID" value="KAL2785329.1"/>
    <property type="molecule type" value="Genomic_DNA"/>
</dbReference>
<dbReference type="Pfam" id="PF13424">
    <property type="entry name" value="TPR_12"/>
    <property type="match status" value="1"/>
</dbReference>
<gene>
    <name evidence="1" type="ORF">BJX66DRAFT_315125</name>
</gene>
<dbReference type="PANTHER" id="PTHR46082:SF6">
    <property type="entry name" value="AAA+ ATPASE DOMAIN-CONTAINING PROTEIN-RELATED"/>
    <property type="match status" value="1"/>
</dbReference>
<evidence type="ECO:0000313" key="1">
    <source>
        <dbReference type="EMBL" id="KAL2785329.1"/>
    </source>
</evidence>
<evidence type="ECO:0008006" key="3">
    <source>
        <dbReference type="Google" id="ProtNLM"/>
    </source>
</evidence>
<sequence>MSKAALGPEHPVTLTNIANLASITRKQGQSEEAERMLLQVVETSRAVLGSEQFVTLTSMHILALTFSDQGRWKEAEELELPVTTILDTILAWTREQTLTRSVVNMAMLFRPRLWEAIKKFS</sequence>
<dbReference type="SUPFAM" id="SSF48452">
    <property type="entry name" value="TPR-like"/>
    <property type="match status" value="1"/>
</dbReference>
<dbReference type="Gene3D" id="1.25.40.10">
    <property type="entry name" value="Tetratricopeptide repeat domain"/>
    <property type="match status" value="1"/>
</dbReference>
<accession>A0ABR4FQ00</accession>
<dbReference type="PANTHER" id="PTHR46082">
    <property type="entry name" value="ATP/GTP-BINDING PROTEIN-RELATED"/>
    <property type="match status" value="1"/>
</dbReference>
<dbReference type="InterPro" id="IPR011990">
    <property type="entry name" value="TPR-like_helical_dom_sf"/>
</dbReference>
<reference evidence="1 2" key="1">
    <citation type="submission" date="2024-07" db="EMBL/GenBank/DDBJ databases">
        <title>Section-level genome sequencing and comparative genomics of Aspergillus sections Usti and Cavernicolus.</title>
        <authorList>
            <consortium name="Lawrence Berkeley National Laboratory"/>
            <person name="Nybo J.L."/>
            <person name="Vesth T.C."/>
            <person name="Theobald S."/>
            <person name="Frisvad J.C."/>
            <person name="Larsen T.O."/>
            <person name="Kjaerboelling I."/>
            <person name="Rothschild-Mancinelli K."/>
            <person name="Lyhne E.K."/>
            <person name="Kogle M.E."/>
            <person name="Barry K."/>
            <person name="Clum A."/>
            <person name="Na H."/>
            <person name="Ledsgaard L."/>
            <person name="Lin J."/>
            <person name="Lipzen A."/>
            <person name="Kuo A."/>
            <person name="Riley R."/>
            <person name="Mondo S."/>
            <person name="Labutti K."/>
            <person name="Haridas S."/>
            <person name="Pangalinan J."/>
            <person name="Salamov A.A."/>
            <person name="Simmons B.A."/>
            <person name="Magnuson J.K."/>
            <person name="Chen J."/>
            <person name="Drula E."/>
            <person name="Henrissat B."/>
            <person name="Wiebenga A."/>
            <person name="Lubbers R.J."/>
            <person name="Gomes A.C."/>
            <person name="Makela M.R."/>
            <person name="Stajich J."/>
            <person name="Grigoriev I.V."/>
            <person name="Mortensen U.H."/>
            <person name="De Vries R.P."/>
            <person name="Baker S.E."/>
            <person name="Andersen M.R."/>
        </authorList>
    </citation>
    <scope>NUCLEOTIDE SEQUENCE [LARGE SCALE GENOMIC DNA]</scope>
    <source>
        <strain evidence="1 2">CBS 209.92</strain>
    </source>
</reference>
<keyword evidence="2" id="KW-1185">Reference proteome</keyword>
<dbReference type="Proteomes" id="UP001610563">
    <property type="component" value="Unassembled WGS sequence"/>
</dbReference>
<name>A0ABR4FQ00_9EURO</name>
<proteinExistence type="predicted"/>